<reference evidence="1 2" key="1">
    <citation type="submission" date="2017-01" db="EMBL/GenBank/DDBJ databases">
        <title>Draft genome sequence of Bacillus oleronius.</title>
        <authorList>
            <person name="Allam M."/>
        </authorList>
    </citation>
    <scope>NUCLEOTIDE SEQUENCE [LARGE SCALE GENOMIC DNA]</scope>
    <source>
        <strain evidence="1 2">DSM 9356</strain>
    </source>
</reference>
<protein>
    <submittedName>
        <fullName evidence="1">Uncharacterized protein</fullName>
    </submittedName>
</protein>
<evidence type="ECO:0000313" key="2">
    <source>
        <dbReference type="Proteomes" id="UP000189761"/>
    </source>
</evidence>
<dbReference type="RefSeq" id="WP_078109116.1">
    <property type="nucleotide sequence ID" value="NZ_JALCKR010000044.1"/>
</dbReference>
<dbReference type="EMBL" id="MTLA01000004">
    <property type="protein sequence ID" value="OOP70318.1"/>
    <property type="molecule type" value="Genomic_DNA"/>
</dbReference>
<keyword evidence="2" id="KW-1185">Reference proteome</keyword>
<name>A0A8E2IF76_9BACI</name>
<dbReference type="Proteomes" id="UP000189761">
    <property type="component" value="Unassembled WGS sequence"/>
</dbReference>
<evidence type="ECO:0000313" key="1">
    <source>
        <dbReference type="EMBL" id="OOP70318.1"/>
    </source>
</evidence>
<dbReference type="AlphaFoldDB" id="A0A8E2IF76"/>
<comment type="caution">
    <text evidence="1">The sequence shown here is derived from an EMBL/GenBank/DDBJ whole genome shotgun (WGS) entry which is preliminary data.</text>
</comment>
<sequence length="105" mass="12255">MVDVNVTMSNHQLSEREMKILEVLLLNLSAQTNAQITKEGMALNPLEKKRKDEIFHYQLAWQSSILPEQYQQIQEGLSRRFTNAIKMCGLSDIDIKFKEHSYSNR</sequence>
<gene>
    <name evidence="1" type="ORF">BWZ43_00350</name>
</gene>
<organism evidence="1 2">
    <name type="scientific">Heyndrickxia oleronia</name>
    <dbReference type="NCBI Taxonomy" id="38875"/>
    <lineage>
        <taxon>Bacteria</taxon>
        <taxon>Bacillati</taxon>
        <taxon>Bacillota</taxon>
        <taxon>Bacilli</taxon>
        <taxon>Bacillales</taxon>
        <taxon>Bacillaceae</taxon>
        <taxon>Heyndrickxia</taxon>
    </lineage>
</organism>
<proteinExistence type="predicted"/>
<accession>A0A8E2IF76</accession>